<evidence type="ECO:0000259" key="8">
    <source>
        <dbReference type="Pfam" id="PF01728"/>
    </source>
</evidence>
<dbReference type="InterPro" id="IPR050082">
    <property type="entry name" value="RNA_methyltr_RlmE"/>
</dbReference>
<dbReference type="EnsemblProtists" id="EOD33643">
    <property type="protein sequence ID" value="EOD33643"/>
    <property type="gene ID" value="EMIHUDRAFT_45129"/>
</dbReference>
<keyword evidence="10" id="KW-1185">Reference proteome</keyword>
<dbReference type="GeneID" id="17278913"/>
<dbReference type="HAMAP" id="MF_01547">
    <property type="entry name" value="RNA_methyltr_E"/>
    <property type="match status" value="1"/>
</dbReference>
<organism evidence="9 10">
    <name type="scientific">Emiliania huxleyi (strain CCMP1516)</name>
    <dbReference type="NCBI Taxonomy" id="280463"/>
    <lineage>
        <taxon>Eukaryota</taxon>
        <taxon>Haptista</taxon>
        <taxon>Haptophyta</taxon>
        <taxon>Prymnesiophyceae</taxon>
        <taxon>Isochrysidales</taxon>
        <taxon>Noelaerhabdaceae</taxon>
        <taxon>Emiliania</taxon>
    </lineage>
</organism>
<accession>A0A0D3JB64</accession>
<dbReference type="GO" id="GO:0008650">
    <property type="term" value="F:rRNA (uridine-2'-O-)-methyltransferase activity"/>
    <property type="evidence" value="ECO:0007669"/>
    <property type="project" value="TreeGrafter"/>
</dbReference>
<dbReference type="STRING" id="2903.R1DDT7"/>
<name>A0A0D3JB64_EMIH1</name>
<protein>
    <recommendedName>
        <fullName evidence="6">rRNA methyltransferase 2, mitochondrial</fullName>
    </recommendedName>
</protein>
<reference evidence="10" key="1">
    <citation type="journal article" date="2013" name="Nature">
        <title>Pan genome of the phytoplankton Emiliania underpins its global distribution.</title>
        <authorList>
            <person name="Read B.A."/>
            <person name="Kegel J."/>
            <person name="Klute M.J."/>
            <person name="Kuo A."/>
            <person name="Lefebvre S.C."/>
            <person name="Maumus F."/>
            <person name="Mayer C."/>
            <person name="Miller J."/>
            <person name="Monier A."/>
            <person name="Salamov A."/>
            <person name="Young J."/>
            <person name="Aguilar M."/>
            <person name="Claverie J.M."/>
            <person name="Frickenhaus S."/>
            <person name="Gonzalez K."/>
            <person name="Herman E.K."/>
            <person name="Lin Y.C."/>
            <person name="Napier J."/>
            <person name="Ogata H."/>
            <person name="Sarno A.F."/>
            <person name="Shmutz J."/>
            <person name="Schroeder D."/>
            <person name="de Vargas C."/>
            <person name="Verret F."/>
            <person name="von Dassow P."/>
            <person name="Valentin K."/>
            <person name="Van de Peer Y."/>
            <person name="Wheeler G."/>
            <person name="Dacks J.B."/>
            <person name="Delwiche C.F."/>
            <person name="Dyhrman S.T."/>
            <person name="Glockner G."/>
            <person name="John U."/>
            <person name="Richards T."/>
            <person name="Worden A.Z."/>
            <person name="Zhang X."/>
            <person name="Grigoriev I.V."/>
            <person name="Allen A.E."/>
            <person name="Bidle K."/>
            <person name="Borodovsky M."/>
            <person name="Bowler C."/>
            <person name="Brownlee C."/>
            <person name="Cock J.M."/>
            <person name="Elias M."/>
            <person name="Gladyshev V.N."/>
            <person name="Groth M."/>
            <person name="Guda C."/>
            <person name="Hadaegh A."/>
            <person name="Iglesias-Rodriguez M.D."/>
            <person name="Jenkins J."/>
            <person name="Jones B.M."/>
            <person name="Lawson T."/>
            <person name="Leese F."/>
            <person name="Lindquist E."/>
            <person name="Lobanov A."/>
            <person name="Lomsadze A."/>
            <person name="Malik S.B."/>
            <person name="Marsh M.E."/>
            <person name="Mackinder L."/>
            <person name="Mock T."/>
            <person name="Mueller-Roeber B."/>
            <person name="Pagarete A."/>
            <person name="Parker M."/>
            <person name="Probert I."/>
            <person name="Quesneville H."/>
            <person name="Raines C."/>
            <person name="Rensing S.A."/>
            <person name="Riano-Pachon D.M."/>
            <person name="Richier S."/>
            <person name="Rokitta S."/>
            <person name="Shiraiwa Y."/>
            <person name="Soanes D.M."/>
            <person name="van der Giezen M."/>
            <person name="Wahlund T.M."/>
            <person name="Williams B."/>
            <person name="Wilson W."/>
            <person name="Wolfe G."/>
            <person name="Wurch L.L."/>
        </authorList>
    </citation>
    <scope>NUCLEOTIDE SEQUENCE</scope>
</reference>
<dbReference type="RefSeq" id="XP_005786072.1">
    <property type="nucleotide sequence ID" value="XM_005786015.1"/>
</dbReference>
<evidence type="ECO:0000256" key="2">
    <source>
        <dbReference type="ARBA" id="ARBA00022552"/>
    </source>
</evidence>
<keyword evidence="3" id="KW-0489">Methyltransferase</keyword>
<dbReference type="OMA" id="HRQTDHL"/>
<dbReference type="PANTHER" id="PTHR10920:SF18">
    <property type="entry name" value="RRNA METHYLTRANSFERASE 2, MITOCHONDRIAL"/>
    <property type="match status" value="1"/>
</dbReference>
<keyword evidence="4" id="KW-0808">Transferase</keyword>
<sequence>WRQRQQRDPYVREAARLGYRSRAAFKLLEMDAKKRLLREGGVALDLGAAPGSWTQVVLRHRMAVVALDELPMEPLEGCTVVRGSVGCSAAQAAVLGRLGGLPVDLVLSDISPARSGLLFCDHARLVSILVDVLALARRVLRPGGAVLAKALQGADHHALVKAARRFGKVSTLKPKASRRESAEVYLCVRDF</sequence>
<evidence type="ECO:0000256" key="5">
    <source>
        <dbReference type="ARBA" id="ARBA00022691"/>
    </source>
</evidence>
<dbReference type="SUPFAM" id="SSF53335">
    <property type="entry name" value="S-adenosyl-L-methionine-dependent methyltransferases"/>
    <property type="match status" value="1"/>
</dbReference>
<evidence type="ECO:0000313" key="10">
    <source>
        <dbReference type="Proteomes" id="UP000013827"/>
    </source>
</evidence>
<dbReference type="PANTHER" id="PTHR10920">
    <property type="entry name" value="RIBOSOMAL RNA METHYLTRANSFERASE"/>
    <property type="match status" value="1"/>
</dbReference>
<dbReference type="PIRSF" id="PIRSF005461">
    <property type="entry name" value="23S_rRNA_mtase"/>
    <property type="match status" value="1"/>
</dbReference>
<evidence type="ECO:0000256" key="7">
    <source>
        <dbReference type="PIRSR" id="PIRSR005461-1"/>
    </source>
</evidence>
<dbReference type="KEGG" id="ehx:EMIHUDRAFT_45129"/>
<dbReference type="KEGG" id="ehx:EMIHUDRAFT_45051"/>
<reference evidence="9" key="2">
    <citation type="submission" date="2024-10" db="UniProtKB">
        <authorList>
            <consortium name="EnsemblProtists"/>
        </authorList>
    </citation>
    <scope>IDENTIFICATION</scope>
</reference>
<keyword evidence="2" id="KW-0698">rRNA processing</keyword>
<dbReference type="Gene3D" id="3.40.50.150">
    <property type="entry name" value="Vaccinia Virus protein VP39"/>
    <property type="match status" value="1"/>
</dbReference>
<dbReference type="GeneID" id="17266294"/>
<evidence type="ECO:0000256" key="1">
    <source>
        <dbReference type="ARBA" id="ARBA00009258"/>
    </source>
</evidence>
<dbReference type="PaxDb" id="2903-EOD20749"/>
<evidence type="ECO:0000256" key="3">
    <source>
        <dbReference type="ARBA" id="ARBA00022603"/>
    </source>
</evidence>
<dbReference type="InterPro" id="IPR002877">
    <property type="entry name" value="RNA_MeTrfase_FtsJ_dom"/>
</dbReference>
<dbReference type="AlphaFoldDB" id="A0A0D3JB64"/>
<evidence type="ECO:0000256" key="6">
    <source>
        <dbReference type="ARBA" id="ARBA00041184"/>
    </source>
</evidence>
<proteinExistence type="inferred from homology"/>
<feature type="active site" description="Proton acceptor" evidence="7">
    <location>
        <position position="149"/>
    </location>
</feature>
<comment type="similarity">
    <text evidence="1">Belongs to the class I-like SAM-binding methyltransferase superfamily. RNA methyltransferase RlmE family.</text>
</comment>
<dbReference type="Pfam" id="PF01728">
    <property type="entry name" value="FtsJ"/>
    <property type="match status" value="1"/>
</dbReference>
<dbReference type="InterPro" id="IPR015507">
    <property type="entry name" value="rRNA-MeTfrase_E"/>
</dbReference>
<dbReference type="HOGENOM" id="CLU_009422_4_0_1"/>
<evidence type="ECO:0000256" key="4">
    <source>
        <dbReference type="ARBA" id="ARBA00022679"/>
    </source>
</evidence>
<dbReference type="eggNOG" id="KOG4589">
    <property type="taxonomic scope" value="Eukaryota"/>
</dbReference>
<dbReference type="Proteomes" id="UP000013827">
    <property type="component" value="Unassembled WGS sequence"/>
</dbReference>
<dbReference type="EnsemblProtists" id="EOD20749">
    <property type="protein sequence ID" value="EOD20749"/>
    <property type="gene ID" value="EMIHUDRAFT_45051"/>
</dbReference>
<dbReference type="RefSeq" id="XP_005773178.1">
    <property type="nucleotide sequence ID" value="XM_005773121.1"/>
</dbReference>
<dbReference type="InterPro" id="IPR029063">
    <property type="entry name" value="SAM-dependent_MTases_sf"/>
</dbReference>
<feature type="domain" description="Ribosomal RNA methyltransferase FtsJ" evidence="8">
    <location>
        <begin position="19"/>
        <end position="190"/>
    </location>
</feature>
<evidence type="ECO:0000313" key="9">
    <source>
        <dbReference type="EnsemblProtists" id="EOD20749"/>
    </source>
</evidence>
<keyword evidence="5 7" id="KW-0949">S-adenosyl-L-methionine</keyword>